<proteinExistence type="predicted"/>
<protein>
    <submittedName>
        <fullName evidence="2">Uncharacterized protein</fullName>
    </submittedName>
</protein>
<gene>
    <name evidence="2" type="ORF">EW145_g1946</name>
</gene>
<accession>A0A4S4LD45</accession>
<feature type="compositionally biased region" description="Polar residues" evidence="1">
    <location>
        <begin position="122"/>
        <end position="133"/>
    </location>
</feature>
<name>A0A4S4LD45_9AGAM</name>
<dbReference type="OrthoDB" id="3220614at2759"/>
<dbReference type="AlphaFoldDB" id="A0A4S4LD45"/>
<sequence length="455" mass="51325">MNVEPSPAISQRPPVYQSWCVLCSCIVCGGRHSKNWKKHADGTRHKAAFKASSLTEDPEPTPYTGRKNKLCEFCSKSVSLGGNHRAAQGAPRKRPYSERNSYRHDQLQDTTATTQQEPTETIPSHNKPSSRAISRNFRKRYDHPASTGVNLSERSSDEEGDNDSDKVSITEESQSSHSGEKDESESFSFKFKQRSTHILRLVDIAPDLGQLLLSGRQQLMFKAGRAVNSRRKDNSFALAARDRGSFSLLCELVPGLREELLQSSNKDSEIGENSRDTMRLLPQRKREDSSTTALEKCFAQIILIGAAPENLEAGLFKNNLLLRIFKFLFTGRSSALSQLAGWRSSARLTNAQLAGMKEVTPRAIAYCACLFRFSVSDKESWSLQDDDFDMHAFYWNIVDVFDDAEFSADVLSWWNEQVFGTKSSQTNSKRRPDEMSTLERMKVQRAAKRARQSRD</sequence>
<feature type="region of interest" description="Disordered" evidence="1">
    <location>
        <begin position="423"/>
        <end position="455"/>
    </location>
</feature>
<keyword evidence="3" id="KW-1185">Reference proteome</keyword>
<evidence type="ECO:0000313" key="3">
    <source>
        <dbReference type="Proteomes" id="UP000308199"/>
    </source>
</evidence>
<dbReference type="EMBL" id="SGPK01000060">
    <property type="protein sequence ID" value="THH09525.1"/>
    <property type="molecule type" value="Genomic_DNA"/>
</dbReference>
<feature type="compositionally biased region" description="Basic residues" evidence="1">
    <location>
        <begin position="443"/>
        <end position="455"/>
    </location>
</feature>
<feature type="compositionally biased region" description="Low complexity" evidence="1">
    <location>
        <begin position="108"/>
        <end position="121"/>
    </location>
</feature>
<dbReference type="Proteomes" id="UP000308199">
    <property type="component" value="Unassembled WGS sequence"/>
</dbReference>
<evidence type="ECO:0000313" key="2">
    <source>
        <dbReference type="EMBL" id="THH09525.1"/>
    </source>
</evidence>
<feature type="compositionally biased region" description="Basic and acidic residues" evidence="1">
    <location>
        <begin position="95"/>
        <end position="107"/>
    </location>
</feature>
<dbReference type="Pfam" id="PF20414">
    <property type="entry name" value="DUF6698"/>
    <property type="match status" value="1"/>
</dbReference>
<evidence type="ECO:0000256" key="1">
    <source>
        <dbReference type="SAM" id="MobiDB-lite"/>
    </source>
</evidence>
<feature type="compositionally biased region" description="Basic and acidic residues" evidence="1">
    <location>
        <begin position="430"/>
        <end position="442"/>
    </location>
</feature>
<organism evidence="2 3">
    <name type="scientific">Phellinidium pouzarii</name>
    <dbReference type="NCBI Taxonomy" id="167371"/>
    <lineage>
        <taxon>Eukaryota</taxon>
        <taxon>Fungi</taxon>
        <taxon>Dikarya</taxon>
        <taxon>Basidiomycota</taxon>
        <taxon>Agaricomycotina</taxon>
        <taxon>Agaricomycetes</taxon>
        <taxon>Hymenochaetales</taxon>
        <taxon>Hymenochaetaceae</taxon>
        <taxon>Phellinidium</taxon>
    </lineage>
</organism>
<comment type="caution">
    <text evidence="2">The sequence shown here is derived from an EMBL/GenBank/DDBJ whole genome shotgun (WGS) entry which is preliminary data.</text>
</comment>
<feature type="region of interest" description="Disordered" evidence="1">
    <location>
        <begin position="82"/>
        <end position="188"/>
    </location>
</feature>
<reference evidence="2 3" key="1">
    <citation type="submission" date="2019-02" db="EMBL/GenBank/DDBJ databases">
        <title>Genome sequencing of the rare red list fungi Phellinidium pouzarii.</title>
        <authorList>
            <person name="Buettner E."/>
            <person name="Kellner H."/>
        </authorList>
    </citation>
    <scope>NUCLEOTIDE SEQUENCE [LARGE SCALE GENOMIC DNA]</scope>
    <source>
        <strain evidence="2 3">DSM 108285</strain>
    </source>
</reference>
<dbReference type="InterPro" id="IPR046521">
    <property type="entry name" value="DUF6698"/>
</dbReference>